<accession>A0A1G2RTF1</accession>
<reference evidence="2 3" key="1">
    <citation type="journal article" date="2016" name="Nat. Commun.">
        <title>Thousands of microbial genomes shed light on interconnected biogeochemical processes in an aquifer system.</title>
        <authorList>
            <person name="Anantharaman K."/>
            <person name="Brown C.T."/>
            <person name="Hug L.A."/>
            <person name="Sharon I."/>
            <person name="Castelle C.J."/>
            <person name="Probst A.J."/>
            <person name="Thomas B.C."/>
            <person name="Singh A."/>
            <person name="Wilkins M.J."/>
            <person name="Karaoz U."/>
            <person name="Brodie E.L."/>
            <person name="Williams K.H."/>
            <person name="Hubbard S.S."/>
            <person name="Banfield J.F."/>
        </authorList>
    </citation>
    <scope>NUCLEOTIDE SEQUENCE [LARGE SCALE GENOMIC DNA]</scope>
</reference>
<feature type="region of interest" description="Disordered" evidence="1">
    <location>
        <begin position="96"/>
        <end position="124"/>
    </location>
</feature>
<dbReference type="Proteomes" id="UP000178222">
    <property type="component" value="Unassembled WGS sequence"/>
</dbReference>
<sequence length="124" mass="14113">MHCISQSPVSFWHNIFFFVITTPLGLLREEFLFCSDGCVRSACIATGAEQHNLCEREPDSLVKFFERSLPVTDEKEALRQAMEAIFYERDAGETPPPNLRILEKSRFPHEDRGEEESAAPGACY</sequence>
<protein>
    <submittedName>
        <fullName evidence="2">Uncharacterized protein</fullName>
    </submittedName>
</protein>
<evidence type="ECO:0000313" key="3">
    <source>
        <dbReference type="Proteomes" id="UP000178222"/>
    </source>
</evidence>
<gene>
    <name evidence="2" type="ORF">A3J30_01425</name>
</gene>
<dbReference type="AlphaFoldDB" id="A0A1G2RTF1"/>
<name>A0A1G2RTF1_9BACT</name>
<organism evidence="2 3">
    <name type="scientific">Candidatus Wildermuthbacteria bacterium RIFCSPLOWO2_02_FULL_47_9c</name>
    <dbReference type="NCBI Taxonomy" id="1802466"/>
    <lineage>
        <taxon>Bacteria</taxon>
        <taxon>Candidatus Wildermuthiibacteriota</taxon>
    </lineage>
</organism>
<feature type="compositionally biased region" description="Basic and acidic residues" evidence="1">
    <location>
        <begin position="101"/>
        <end position="112"/>
    </location>
</feature>
<evidence type="ECO:0000256" key="1">
    <source>
        <dbReference type="SAM" id="MobiDB-lite"/>
    </source>
</evidence>
<comment type="caution">
    <text evidence="2">The sequence shown here is derived from an EMBL/GenBank/DDBJ whole genome shotgun (WGS) entry which is preliminary data.</text>
</comment>
<dbReference type="EMBL" id="MHUL01000040">
    <property type="protein sequence ID" value="OHA76115.1"/>
    <property type="molecule type" value="Genomic_DNA"/>
</dbReference>
<evidence type="ECO:0000313" key="2">
    <source>
        <dbReference type="EMBL" id="OHA76115.1"/>
    </source>
</evidence>
<proteinExistence type="predicted"/>